<dbReference type="Gene3D" id="3.40.630.30">
    <property type="match status" value="1"/>
</dbReference>
<keyword evidence="4" id="KW-0378">Hydrolase</keyword>
<organism evidence="4 5">
    <name type="scientific">Loigolactobacillus rennini DSM 20253</name>
    <dbReference type="NCBI Taxonomy" id="1423796"/>
    <lineage>
        <taxon>Bacteria</taxon>
        <taxon>Bacillati</taxon>
        <taxon>Bacillota</taxon>
        <taxon>Bacilli</taxon>
        <taxon>Lactobacillales</taxon>
        <taxon>Lactobacillaceae</taxon>
        <taxon>Loigolactobacillus</taxon>
    </lineage>
</organism>
<dbReference type="InterPro" id="IPR016181">
    <property type="entry name" value="Acyl_CoA_acyltransferase"/>
</dbReference>
<proteinExistence type="predicted"/>
<accession>A0A0R2DJS6</accession>
<dbReference type="GO" id="GO:0016747">
    <property type="term" value="F:acyltransferase activity, transferring groups other than amino-acyl groups"/>
    <property type="evidence" value="ECO:0007669"/>
    <property type="project" value="InterPro"/>
</dbReference>
<evidence type="ECO:0000256" key="1">
    <source>
        <dbReference type="ARBA" id="ARBA00022679"/>
    </source>
</evidence>
<dbReference type="InterPro" id="IPR000182">
    <property type="entry name" value="GNAT_dom"/>
</dbReference>
<keyword evidence="2" id="KW-0012">Acyltransferase</keyword>
<protein>
    <submittedName>
        <fullName evidence="4">Protease synthase and sporulation negative regulatory PAI 1 domain protein</fullName>
    </submittedName>
</protein>
<dbReference type="AlphaFoldDB" id="A0A0R2DJS6"/>
<dbReference type="PATRIC" id="fig|1423796.3.peg.35"/>
<dbReference type="RefSeq" id="WP_057872848.1">
    <property type="nucleotide sequence ID" value="NZ_AYYI01000001.1"/>
</dbReference>
<evidence type="ECO:0000259" key="3">
    <source>
        <dbReference type="PROSITE" id="PS51186"/>
    </source>
</evidence>
<dbReference type="GO" id="GO:0006508">
    <property type="term" value="P:proteolysis"/>
    <property type="evidence" value="ECO:0007669"/>
    <property type="project" value="UniProtKB-KW"/>
</dbReference>
<keyword evidence="4" id="KW-0645">Protease</keyword>
<reference evidence="4 5" key="1">
    <citation type="journal article" date="2015" name="Genome Announc.">
        <title>Expanding the biotechnology potential of lactobacilli through comparative genomics of 213 strains and associated genera.</title>
        <authorList>
            <person name="Sun Z."/>
            <person name="Harris H.M."/>
            <person name="McCann A."/>
            <person name="Guo C."/>
            <person name="Argimon S."/>
            <person name="Zhang W."/>
            <person name="Yang X."/>
            <person name="Jeffery I.B."/>
            <person name="Cooney J.C."/>
            <person name="Kagawa T.F."/>
            <person name="Liu W."/>
            <person name="Song Y."/>
            <person name="Salvetti E."/>
            <person name="Wrobel A."/>
            <person name="Rasinkangas P."/>
            <person name="Parkhill J."/>
            <person name="Rea M.C."/>
            <person name="O'Sullivan O."/>
            <person name="Ritari J."/>
            <person name="Douillard F.P."/>
            <person name="Paul Ross R."/>
            <person name="Yang R."/>
            <person name="Briner A.E."/>
            <person name="Felis G.E."/>
            <person name="de Vos W.M."/>
            <person name="Barrangou R."/>
            <person name="Klaenhammer T.R."/>
            <person name="Caufield P.W."/>
            <person name="Cui Y."/>
            <person name="Zhang H."/>
            <person name="O'Toole P.W."/>
        </authorList>
    </citation>
    <scope>NUCLEOTIDE SEQUENCE [LARGE SCALE GENOMIC DNA]</scope>
    <source>
        <strain evidence="4 5">DSM 20253</strain>
    </source>
</reference>
<dbReference type="SUPFAM" id="SSF55729">
    <property type="entry name" value="Acyl-CoA N-acyltransferases (Nat)"/>
    <property type="match status" value="1"/>
</dbReference>
<dbReference type="EMBL" id="AYYI01000001">
    <property type="protein sequence ID" value="KRN00205.1"/>
    <property type="molecule type" value="Genomic_DNA"/>
</dbReference>
<dbReference type="Pfam" id="PF00583">
    <property type="entry name" value="Acetyltransf_1"/>
    <property type="match status" value="1"/>
</dbReference>
<evidence type="ECO:0000313" key="5">
    <source>
        <dbReference type="Proteomes" id="UP000051638"/>
    </source>
</evidence>
<keyword evidence="5" id="KW-1185">Reference proteome</keyword>
<feature type="domain" description="N-acetyltransferase" evidence="3">
    <location>
        <begin position="3"/>
        <end position="172"/>
    </location>
</feature>
<dbReference type="PANTHER" id="PTHR43877">
    <property type="entry name" value="AMINOALKYLPHOSPHONATE N-ACETYLTRANSFERASE-RELATED-RELATED"/>
    <property type="match status" value="1"/>
</dbReference>
<gene>
    <name evidence="4" type="ORF">FC24_GL000035</name>
</gene>
<comment type="caution">
    <text evidence="4">The sequence shown here is derived from an EMBL/GenBank/DDBJ whole genome shotgun (WGS) entry which is preliminary data.</text>
</comment>
<evidence type="ECO:0000313" key="4">
    <source>
        <dbReference type="EMBL" id="KRN00205.1"/>
    </source>
</evidence>
<keyword evidence="1" id="KW-0808">Transferase</keyword>
<dbReference type="GO" id="GO:0008233">
    <property type="term" value="F:peptidase activity"/>
    <property type="evidence" value="ECO:0007669"/>
    <property type="project" value="UniProtKB-KW"/>
</dbReference>
<dbReference type="STRING" id="1423796.FC24_GL000035"/>
<sequence length="173" mass="19625">MLITMRPVTKADLPQLQKISRATFSATFGAENTPADLNTYLATTYNQARLAQELANPATDFQFIFYQKQLAGYLKLNTGTAQTEPMGPASLEIERIYLSQAFKRLGLGTKLVQYALHRASQQHKQTVWLGVWEHNLPARQFYQRLGFQRFGAHQFQLGADLQHDLLLKKTLPA</sequence>
<dbReference type="InterPro" id="IPR050832">
    <property type="entry name" value="Bact_Acetyltransf"/>
</dbReference>
<dbReference type="OrthoDB" id="7205533at2"/>
<name>A0A0R2DJS6_9LACO</name>
<dbReference type="CDD" id="cd04301">
    <property type="entry name" value="NAT_SF"/>
    <property type="match status" value="1"/>
</dbReference>
<evidence type="ECO:0000256" key="2">
    <source>
        <dbReference type="ARBA" id="ARBA00023315"/>
    </source>
</evidence>
<dbReference type="PROSITE" id="PS51186">
    <property type="entry name" value="GNAT"/>
    <property type="match status" value="1"/>
</dbReference>
<dbReference type="Proteomes" id="UP000051638">
    <property type="component" value="Unassembled WGS sequence"/>
</dbReference>